<proteinExistence type="predicted"/>
<accession>A0A382VMC4</accession>
<reference evidence="1" key="1">
    <citation type="submission" date="2018-05" db="EMBL/GenBank/DDBJ databases">
        <authorList>
            <person name="Lanie J.A."/>
            <person name="Ng W.-L."/>
            <person name="Kazmierczak K.M."/>
            <person name="Andrzejewski T.M."/>
            <person name="Davidsen T.M."/>
            <person name="Wayne K.J."/>
            <person name="Tettelin H."/>
            <person name="Glass J.I."/>
            <person name="Rusch D."/>
            <person name="Podicherti R."/>
            <person name="Tsui H.-C.T."/>
            <person name="Winkler M.E."/>
        </authorList>
    </citation>
    <scope>NUCLEOTIDE SEQUENCE</scope>
</reference>
<protein>
    <submittedName>
        <fullName evidence="1">Uncharacterized protein</fullName>
    </submittedName>
</protein>
<dbReference type="Gene3D" id="3.80.10.10">
    <property type="entry name" value="Ribonuclease Inhibitor"/>
    <property type="match status" value="1"/>
</dbReference>
<dbReference type="AlphaFoldDB" id="A0A382VMC4"/>
<dbReference type="SUPFAM" id="SSF52047">
    <property type="entry name" value="RNI-like"/>
    <property type="match status" value="1"/>
</dbReference>
<evidence type="ECO:0000313" key="1">
    <source>
        <dbReference type="EMBL" id="SVD47165.1"/>
    </source>
</evidence>
<dbReference type="EMBL" id="UINC01152796">
    <property type="protein sequence ID" value="SVD47165.1"/>
    <property type="molecule type" value="Genomic_DNA"/>
</dbReference>
<dbReference type="InterPro" id="IPR032675">
    <property type="entry name" value="LRR_dom_sf"/>
</dbReference>
<gene>
    <name evidence="1" type="ORF">METZ01_LOCUS400019</name>
</gene>
<sequence length="92" mass="10738">MKEAKDIDDSLEFLRSFEKHANNTELGELVLQRLDHHNKSLNLQGNRFTETEFQSLFSFESLKYLKSIDLSETGMNSKAIKHLCSSKWLHHT</sequence>
<name>A0A382VMC4_9ZZZZ</name>
<feature type="non-terminal residue" evidence="1">
    <location>
        <position position="92"/>
    </location>
</feature>
<organism evidence="1">
    <name type="scientific">marine metagenome</name>
    <dbReference type="NCBI Taxonomy" id="408172"/>
    <lineage>
        <taxon>unclassified sequences</taxon>
        <taxon>metagenomes</taxon>
        <taxon>ecological metagenomes</taxon>
    </lineage>
</organism>